<dbReference type="GO" id="GO:0003723">
    <property type="term" value="F:RNA binding"/>
    <property type="evidence" value="ECO:0007669"/>
    <property type="project" value="UniProtKB-UniRule"/>
</dbReference>
<keyword evidence="5" id="KW-0472">Membrane</keyword>
<name>A0A0F0CS73_9BACT</name>
<dbReference type="Proteomes" id="UP000033428">
    <property type="component" value="Unassembled WGS sequence"/>
</dbReference>
<sequence length="517" mass="58802">MGHIGFALLGGFFFFIFGYILRKYTAKRKIKYAEDHAKTIISQAKIEAERCKRESTIEAKDILLKMRTDFEEEAKTHRKEMLVLEKRLVQKEETLDKRVELLEQKERELKKMDEDLKVGKVKLEKHSEELTKIITMEKDRLEEISGMTKDQAKEMLVKRMEEDARIEAALTIRKIQEETKDKADKEARKIVGLAIQKCAVDHTVDTTVSVVHLPSEEIKGRIIGREGRNIRALEMATGVDVIIDDTPEAVIISGFDKFRREIAKKSLEILIEDGRIHPGRIEEIVEKTKKEMEAEIKEEGENVLLEMGIHGMHPEIVRLLGRLKYRTSYGQNVLQHSKETAYLMAGMAGELKLDVRLAKRIGVLHDIGKAVSHEIEGTHSKIGAELAKKYGEAEIVVHAIEAHHSDIEPRTLLAVLIQAADAISASRPGARKETLEAYIKRMEDLETIANSFPGVDKTYAIQAGREVRIIVQPEKINDANIPVMALDIKKKIETELQYPGQIKVVVIREVRSIEYAK</sequence>
<dbReference type="InterPro" id="IPR006674">
    <property type="entry name" value="HD_domain"/>
</dbReference>
<dbReference type="Pfam" id="PF00013">
    <property type="entry name" value="KH_1"/>
    <property type="match status" value="1"/>
</dbReference>
<dbReference type="HAMAP" id="MF_00335">
    <property type="entry name" value="RNase_Y"/>
    <property type="match status" value="1"/>
</dbReference>
<dbReference type="PANTHER" id="PTHR12826:SF15">
    <property type="entry name" value="RIBONUCLEASE Y"/>
    <property type="match status" value="1"/>
</dbReference>
<evidence type="ECO:0000259" key="8">
    <source>
        <dbReference type="PROSITE" id="PS51831"/>
    </source>
</evidence>
<feature type="coiled-coil region" evidence="7">
    <location>
        <begin position="67"/>
        <end position="122"/>
    </location>
</feature>
<keyword evidence="2 5" id="KW-0255">Endonuclease</keyword>
<dbReference type="GO" id="GO:0006402">
    <property type="term" value="P:mRNA catabolic process"/>
    <property type="evidence" value="ECO:0007669"/>
    <property type="project" value="UniProtKB-UniRule"/>
</dbReference>
<keyword evidence="10" id="KW-1185">Reference proteome</keyword>
<dbReference type="CDD" id="cd00077">
    <property type="entry name" value="HDc"/>
    <property type="match status" value="1"/>
</dbReference>
<dbReference type="GO" id="GO:0004521">
    <property type="term" value="F:RNA endonuclease activity"/>
    <property type="evidence" value="ECO:0007669"/>
    <property type="project" value="UniProtKB-UniRule"/>
</dbReference>
<dbReference type="InterPro" id="IPR003607">
    <property type="entry name" value="HD/PDEase_dom"/>
</dbReference>
<comment type="function">
    <text evidence="5">Endoribonuclease that initiates mRNA decay.</text>
</comment>
<keyword evidence="7" id="KW-0175">Coiled coil</keyword>
<keyword evidence="4 5" id="KW-0694">RNA-binding</keyword>
<dbReference type="InterPro" id="IPR017705">
    <property type="entry name" value="Ribonuclease_Y"/>
</dbReference>
<proteinExistence type="inferred from homology"/>
<dbReference type="SMART" id="SM00322">
    <property type="entry name" value="KH"/>
    <property type="match status" value="1"/>
</dbReference>
<comment type="subcellular location">
    <subcellularLocation>
        <location evidence="5">Cell membrane</location>
        <topology evidence="5">Single-pass membrane protein</topology>
    </subcellularLocation>
</comment>
<dbReference type="NCBIfam" id="TIGR00277">
    <property type="entry name" value="HDIG"/>
    <property type="match status" value="1"/>
</dbReference>
<organism evidence="9 10">
    <name type="scientific">Candidatus Omnitrophus magneticus</name>
    <dbReference type="NCBI Taxonomy" id="1609969"/>
    <lineage>
        <taxon>Bacteria</taxon>
        <taxon>Pseudomonadati</taxon>
        <taxon>Candidatus Omnitrophota</taxon>
        <taxon>Candidatus Omnitrophus</taxon>
    </lineage>
</organism>
<dbReference type="AlphaFoldDB" id="A0A0F0CS73"/>
<protein>
    <recommendedName>
        <fullName evidence="5 6">Ribonuclease Y</fullName>
        <shortName evidence="5">RNase Y</shortName>
        <ecNumber evidence="5 6">3.1.-.-</ecNumber>
    </recommendedName>
</protein>
<dbReference type="SUPFAM" id="SSF54791">
    <property type="entry name" value="Eukaryotic type KH-domain (KH-domain type I)"/>
    <property type="match status" value="1"/>
</dbReference>
<dbReference type="GO" id="GO:0005886">
    <property type="term" value="C:plasma membrane"/>
    <property type="evidence" value="ECO:0007669"/>
    <property type="project" value="UniProtKB-SubCell"/>
</dbReference>
<dbReference type="FunFam" id="1.10.3210.10:FF:000022">
    <property type="entry name" value="Ribonuclease Y"/>
    <property type="match status" value="1"/>
</dbReference>
<comment type="caution">
    <text evidence="9">The sequence shown here is derived from an EMBL/GenBank/DDBJ whole genome shotgun (WGS) entry which is preliminary data.</text>
</comment>
<feature type="transmembrane region" description="Helical" evidence="5">
    <location>
        <begin position="6"/>
        <end position="22"/>
    </location>
</feature>
<dbReference type="PROSITE" id="PS50084">
    <property type="entry name" value="KH_TYPE_1"/>
    <property type="match status" value="1"/>
</dbReference>
<evidence type="ECO:0000256" key="5">
    <source>
        <dbReference type="HAMAP-Rule" id="MF_00335"/>
    </source>
</evidence>
<dbReference type="InterPro" id="IPR036612">
    <property type="entry name" value="KH_dom_type_1_sf"/>
</dbReference>
<dbReference type="InterPro" id="IPR004087">
    <property type="entry name" value="KH_dom"/>
</dbReference>
<dbReference type="CDD" id="cd22431">
    <property type="entry name" value="KH-I_RNaseY"/>
    <property type="match status" value="1"/>
</dbReference>
<reference evidence="9 10" key="1">
    <citation type="submission" date="2015-02" db="EMBL/GenBank/DDBJ databases">
        <title>Single-cell genomics of uncultivated deep-branching MTB reveals a conserved set of magnetosome genes.</title>
        <authorList>
            <person name="Kolinko S."/>
            <person name="Richter M."/>
            <person name="Glockner F.O."/>
            <person name="Brachmann A."/>
            <person name="Schuler D."/>
        </authorList>
    </citation>
    <scope>NUCLEOTIDE SEQUENCE [LARGE SCALE GENOMIC DNA]</scope>
    <source>
        <strain evidence="9">SKK-01</strain>
    </source>
</reference>
<evidence type="ECO:0000256" key="1">
    <source>
        <dbReference type="ARBA" id="ARBA00022722"/>
    </source>
</evidence>
<dbReference type="PROSITE" id="PS51831">
    <property type="entry name" value="HD"/>
    <property type="match status" value="1"/>
</dbReference>
<keyword evidence="5" id="KW-1133">Transmembrane helix</keyword>
<keyword evidence="1 5" id="KW-0540">Nuclease</keyword>
<dbReference type="PATRIC" id="fig|1609969.3.peg.1378"/>
<dbReference type="NCBIfam" id="TIGR03319">
    <property type="entry name" value="RNase_Y"/>
    <property type="match status" value="1"/>
</dbReference>
<comment type="similarity">
    <text evidence="5">Belongs to the RNase Y family.</text>
</comment>
<dbReference type="InterPro" id="IPR004088">
    <property type="entry name" value="KH_dom_type_1"/>
</dbReference>
<evidence type="ECO:0000313" key="9">
    <source>
        <dbReference type="EMBL" id="KJJ84844.1"/>
    </source>
</evidence>
<keyword evidence="5" id="KW-0812">Transmembrane</keyword>
<evidence type="ECO:0000256" key="6">
    <source>
        <dbReference type="NCBIfam" id="TIGR03319"/>
    </source>
</evidence>
<gene>
    <name evidence="5" type="primary">rny</name>
    <name evidence="9" type="ORF">OMAG_001291</name>
</gene>
<keyword evidence="3 5" id="KW-0378">Hydrolase</keyword>
<dbReference type="Gene3D" id="1.10.3210.10">
    <property type="entry name" value="Hypothetical protein af1432"/>
    <property type="match status" value="1"/>
</dbReference>
<evidence type="ECO:0000256" key="2">
    <source>
        <dbReference type="ARBA" id="ARBA00022759"/>
    </source>
</evidence>
<dbReference type="PANTHER" id="PTHR12826">
    <property type="entry name" value="RIBONUCLEASE Y"/>
    <property type="match status" value="1"/>
</dbReference>
<dbReference type="SUPFAM" id="SSF109604">
    <property type="entry name" value="HD-domain/PDEase-like"/>
    <property type="match status" value="1"/>
</dbReference>
<dbReference type="InterPro" id="IPR022711">
    <property type="entry name" value="RNase_Y_N"/>
</dbReference>
<accession>A0A0F0CS73</accession>
<dbReference type="SMART" id="SM00471">
    <property type="entry name" value="HDc"/>
    <property type="match status" value="1"/>
</dbReference>
<dbReference type="InterPro" id="IPR006675">
    <property type="entry name" value="HDIG_dom"/>
</dbReference>
<evidence type="ECO:0000313" key="10">
    <source>
        <dbReference type="Proteomes" id="UP000033428"/>
    </source>
</evidence>
<dbReference type="Pfam" id="PF12072">
    <property type="entry name" value="RNase_Y_N"/>
    <property type="match status" value="1"/>
</dbReference>
<dbReference type="GO" id="GO:0016787">
    <property type="term" value="F:hydrolase activity"/>
    <property type="evidence" value="ECO:0007669"/>
    <property type="project" value="UniProtKB-KW"/>
</dbReference>
<dbReference type="EMBL" id="JYNY01000249">
    <property type="protein sequence ID" value="KJJ84844.1"/>
    <property type="molecule type" value="Genomic_DNA"/>
</dbReference>
<dbReference type="Gene3D" id="3.30.1370.10">
    <property type="entry name" value="K Homology domain, type 1"/>
    <property type="match status" value="1"/>
</dbReference>
<dbReference type="Pfam" id="PF01966">
    <property type="entry name" value="HD"/>
    <property type="match status" value="1"/>
</dbReference>
<keyword evidence="5" id="KW-1003">Cell membrane</keyword>
<feature type="domain" description="HD" evidence="8">
    <location>
        <begin position="333"/>
        <end position="426"/>
    </location>
</feature>
<evidence type="ECO:0000256" key="4">
    <source>
        <dbReference type="ARBA" id="ARBA00022884"/>
    </source>
</evidence>
<evidence type="ECO:0000256" key="7">
    <source>
        <dbReference type="SAM" id="Coils"/>
    </source>
</evidence>
<evidence type="ECO:0000256" key="3">
    <source>
        <dbReference type="ARBA" id="ARBA00022801"/>
    </source>
</evidence>
<dbReference type="EC" id="3.1.-.-" evidence="5 6"/>